<dbReference type="InterPro" id="IPR021731">
    <property type="entry name" value="AMIN_dom"/>
</dbReference>
<sequence>MGVESDTGILRKMCSGPATRGIAAVAAPSFAVHRRTAVQRCHRISALRAAAILFAFGAPLLGCSAGASSPPAPPPSDEQRAQALLDPAATLPPRAEVVALADAVAIASSRAGRTERGATLAMLAGDLRARSFRLDQAEADAREALELYAASASAAAGALQGCEADRRRALLAGELARDAAISYRETYLASRRQAVLAPRTPCHVALERALAMASAYRPRGGALRALEREGDFASEAASRGAPSPSAFAASPPPSGAVSPESAPPSSASAAQAALEGQVVVTPRDATAAKEPVKIVSLEPFGSEKGGRVVIHLSGPTTFQVGTLGADAAAGKDARVFVDIARASAKGVRRETEVGGVVRRVRLGAQEGGGTRVVLDLAASLYRRVFYLPDPFRIVVDVSTRPPVRKDEQDASGKREVRRVVLDPGHGGNDTGAVGPTGLKEKDVTLDIAHRAATIVSRELGVETMLTRDDDTYVPLDLRTARANAFHADLFVSVHCNASENGQARGPMTFSLDRVRDPEGLAMRVAARENASRPRKTGEEGDARSIDEEMALIASNLDVGDLMARSRHVADLVQRSALASLGVRWPDTKDQGTKTAGFFVLVGADMPAVLFETSFISNPDDEARLATADYRQKLADAVANAIRAYREGK</sequence>
<feature type="region of interest" description="Disordered" evidence="4">
    <location>
        <begin position="234"/>
        <end position="270"/>
    </location>
</feature>
<dbReference type="PANTHER" id="PTHR30404:SF0">
    <property type="entry name" value="N-ACETYLMURAMOYL-L-ALANINE AMIDASE AMIC"/>
    <property type="match status" value="1"/>
</dbReference>
<organism evidence="6 7">
    <name type="scientific">Polyangium sorediatum</name>
    <dbReference type="NCBI Taxonomy" id="889274"/>
    <lineage>
        <taxon>Bacteria</taxon>
        <taxon>Pseudomonadati</taxon>
        <taxon>Myxococcota</taxon>
        <taxon>Polyangia</taxon>
        <taxon>Polyangiales</taxon>
        <taxon>Polyangiaceae</taxon>
        <taxon>Polyangium</taxon>
    </lineage>
</organism>
<evidence type="ECO:0000259" key="5">
    <source>
        <dbReference type="SMART" id="SM00646"/>
    </source>
</evidence>
<dbReference type="InterPro" id="IPR050695">
    <property type="entry name" value="N-acetylmuramoyl_amidase_3"/>
</dbReference>
<dbReference type="Pfam" id="PF01520">
    <property type="entry name" value="Amidase_3"/>
    <property type="match status" value="1"/>
</dbReference>
<dbReference type="Gene3D" id="3.40.630.40">
    <property type="entry name" value="Zn-dependent exopeptidases"/>
    <property type="match status" value="1"/>
</dbReference>
<proteinExistence type="predicted"/>
<evidence type="ECO:0000313" key="7">
    <source>
        <dbReference type="Proteomes" id="UP001160301"/>
    </source>
</evidence>
<dbReference type="EC" id="3.5.1.28" evidence="2"/>
<keyword evidence="3" id="KW-0378">Hydrolase</keyword>
<comment type="catalytic activity">
    <reaction evidence="1">
        <text>Hydrolyzes the link between N-acetylmuramoyl residues and L-amino acid residues in certain cell-wall glycopeptides.</text>
        <dbReference type="EC" id="3.5.1.28"/>
    </reaction>
</comment>
<evidence type="ECO:0000256" key="1">
    <source>
        <dbReference type="ARBA" id="ARBA00001561"/>
    </source>
</evidence>
<protein>
    <recommendedName>
        <fullName evidence="2">N-acetylmuramoyl-L-alanine amidase</fullName>
        <ecNumber evidence="2">3.5.1.28</ecNumber>
    </recommendedName>
</protein>
<accession>A0ABT6NRS2</accession>
<dbReference type="EMBL" id="JARZHI010000012">
    <property type="protein sequence ID" value="MDI1431029.1"/>
    <property type="molecule type" value="Genomic_DNA"/>
</dbReference>
<dbReference type="Gene3D" id="2.60.40.3500">
    <property type="match status" value="1"/>
</dbReference>
<evidence type="ECO:0000256" key="2">
    <source>
        <dbReference type="ARBA" id="ARBA00011901"/>
    </source>
</evidence>
<keyword evidence="7" id="KW-1185">Reference proteome</keyword>
<reference evidence="6 7" key="1">
    <citation type="submission" date="2023-04" db="EMBL/GenBank/DDBJ databases">
        <title>The genome sequence of Polyangium sorediatum DSM14670.</title>
        <authorList>
            <person name="Zhang X."/>
        </authorList>
    </citation>
    <scope>NUCLEOTIDE SEQUENCE [LARGE SCALE GENOMIC DNA]</scope>
    <source>
        <strain evidence="6 7">DSM 14670</strain>
    </source>
</reference>
<dbReference type="SMART" id="SM00646">
    <property type="entry name" value="Ami_3"/>
    <property type="match status" value="1"/>
</dbReference>
<feature type="domain" description="MurNAc-LAA" evidence="5">
    <location>
        <begin position="479"/>
        <end position="642"/>
    </location>
</feature>
<dbReference type="PANTHER" id="PTHR30404">
    <property type="entry name" value="N-ACETYLMURAMOYL-L-ALANINE AMIDASE"/>
    <property type="match status" value="1"/>
</dbReference>
<comment type="caution">
    <text evidence="6">The sequence shown here is derived from an EMBL/GenBank/DDBJ whole genome shotgun (WGS) entry which is preliminary data.</text>
</comment>
<dbReference type="Proteomes" id="UP001160301">
    <property type="component" value="Unassembled WGS sequence"/>
</dbReference>
<dbReference type="SUPFAM" id="SSF53187">
    <property type="entry name" value="Zn-dependent exopeptidases"/>
    <property type="match status" value="1"/>
</dbReference>
<evidence type="ECO:0000256" key="4">
    <source>
        <dbReference type="SAM" id="MobiDB-lite"/>
    </source>
</evidence>
<gene>
    <name evidence="6" type="ORF">QHF89_16155</name>
</gene>
<evidence type="ECO:0000313" key="6">
    <source>
        <dbReference type="EMBL" id="MDI1431029.1"/>
    </source>
</evidence>
<dbReference type="CDD" id="cd02696">
    <property type="entry name" value="MurNAc-LAA"/>
    <property type="match status" value="1"/>
</dbReference>
<dbReference type="InterPro" id="IPR002508">
    <property type="entry name" value="MurNAc-LAA_cat"/>
</dbReference>
<name>A0ABT6NRS2_9BACT</name>
<evidence type="ECO:0000256" key="3">
    <source>
        <dbReference type="ARBA" id="ARBA00022801"/>
    </source>
</evidence>
<dbReference type="Pfam" id="PF11741">
    <property type="entry name" value="AMIN"/>
    <property type="match status" value="1"/>
</dbReference>